<organism evidence="2 3">
    <name type="scientific">Stigmatella aurantiaca (strain DW4/3-1)</name>
    <dbReference type="NCBI Taxonomy" id="378806"/>
    <lineage>
        <taxon>Bacteria</taxon>
        <taxon>Pseudomonadati</taxon>
        <taxon>Myxococcota</taxon>
        <taxon>Myxococcia</taxon>
        <taxon>Myxococcales</taxon>
        <taxon>Cystobacterineae</taxon>
        <taxon>Archangiaceae</taxon>
        <taxon>Stigmatella</taxon>
    </lineage>
</organism>
<dbReference type="EMBL" id="AAMD01000001">
    <property type="protein sequence ID" value="EAU70009.1"/>
    <property type="molecule type" value="Genomic_DNA"/>
</dbReference>
<gene>
    <name evidence="2" type="ORF">STIAU_8423</name>
</gene>
<evidence type="ECO:0008006" key="4">
    <source>
        <dbReference type="Google" id="ProtNLM"/>
    </source>
</evidence>
<name>Q09E24_STIAD</name>
<dbReference type="NCBIfam" id="TIGR02265">
    <property type="entry name" value="Mxa_TIGR02265"/>
    <property type="match status" value="1"/>
</dbReference>
<feature type="compositionally biased region" description="Polar residues" evidence="1">
    <location>
        <begin position="1"/>
        <end position="10"/>
    </location>
</feature>
<dbReference type="InterPro" id="IPR011751">
    <property type="entry name" value="Mxa_paralog_2265"/>
</dbReference>
<evidence type="ECO:0000313" key="2">
    <source>
        <dbReference type="EMBL" id="EAU70009.1"/>
    </source>
</evidence>
<comment type="caution">
    <text evidence="2">The sequence shown here is derived from an EMBL/GenBank/DDBJ whole genome shotgun (WGS) entry which is preliminary data.</text>
</comment>
<dbReference type="AlphaFoldDB" id="Q09E24"/>
<dbReference type="PATRIC" id="fig|378806.16.peg.9562"/>
<feature type="region of interest" description="Disordered" evidence="1">
    <location>
        <begin position="1"/>
        <end position="26"/>
    </location>
</feature>
<reference evidence="2 3" key="1">
    <citation type="submission" date="2006-04" db="EMBL/GenBank/DDBJ databases">
        <authorList>
            <person name="Nierman W.C."/>
        </authorList>
    </citation>
    <scope>NUCLEOTIDE SEQUENCE [LARGE SCALE GENOMIC DNA]</scope>
    <source>
        <strain evidence="2 3">DW4/3-1</strain>
    </source>
</reference>
<evidence type="ECO:0000313" key="3">
    <source>
        <dbReference type="Proteomes" id="UP000032702"/>
    </source>
</evidence>
<dbReference type="Pfam" id="PF09536">
    <property type="entry name" value="DUF2378"/>
    <property type="match status" value="1"/>
</dbReference>
<sequence length="227" mass="25075">MDRGPQASTSERMEGRPTRVGLPRPAKVVGMPNEKLVFAQSVEALFVRSLGPRIMREERRRLREAGLDLSEPLRPAYLLEQWRTFLRVAAVAVFPSNSTEAAHFALGEHFVQGYRQTAVGRASMSLISQMGPRGTIERISHNFRAGNNFNAARVDELKDRSATLWLKDVAADNPFFSAGFLTETLRGAGAQDIRVEPVAFEDCSATFRISWAQAARRPPSAPHAAVG</sequence>
<accession>Q09E24</accession>
<dbReference type="Proteomes" id="UP000032702">
    <property type="component" value="Unassembled WGS sequence"/>
</dbReference>
<protein>
    <recommendedName>
        <fullName evidence="4">Myxococcales-restricted protein, TIGR02265 family</fullName>
    </recommendedName>
</protein>
<evidence type="ECO:0000256" key="1">
    <source>
        <dbReference type="SAM" id="MobiDB-lite"/>
    </source>
</evidence>
<proteinExistence type="predicted"/>